<evidence type="ECO:0000256" key="6">
    <source>
        <dbReference type="ARBA" id="ARBA00022840"/>
    </source>
</evidence>
<dbReference type="PANTHER" id="PTHR24346:SF30">
    <property type="entry name" value="MATERNAL EMBRYONIC LEUCINE ZIPPER KINASE"/>
    <property type="match status" value="1"/>
</dbReference>
<evidence type="ECO:0000259" key="9">
    <source>
        <dbReference type="PROSITE" id="PS50011"/>
    </source>
</evidence>
<keyword evidence="8" id="KW-0472">Membrane</keyword>
<keyword evidence="8" id="KW-0812">Transmembrane</keyword>
<dbReference type="PANTHER" id="PTHR24346">
    <property type="entry name" value="MAP/MICROTUBULE AFFINITY-REGULATING KINASE"/>
    <property type="match status" value="1"/>
</dbReference>
<dbReference type="GO" id="GO:0005524">
    <property type="term" value="F:ATP binding"/>
    <property type="evidence" value="ECO:0007669"/>
    <property type="project" value="UniProtKB-KW"/>
</dbReference>
<dbReference type="Proteomes" id="UP001166674">
    <property type="component" value="Unassembled WGS sequence"/>
</dbReference>
<dbReference type="InterPro" id="IPR000719">
    <property type="entry name" value="Prot_kinase_dom"/>
</dbReference>
<evidence type="ECO:0000313" key="10">
    <source>
        <dbReference type="EMBL" id="MBZ3868891.1"/>
    </source>
</evidence>
<keyword evidence="11" id="KW-1185">Reference proteome</keyword>
<dbReference type="SUPFAM" id="SSF56112">
    <property type="entry name" value="Protein kinase-like (PK-like)"/>
    <property type="match status" value="1"/>
</dbReference>
<evidence type="ECO:0000256" key="1">
    <source>
        <dbReference type="ARBA" id="ARBA00012513"/>
    </source>
</evidence>
<keyword evidence="3" id="KW-0808">Transferase</keyword>
<dbReference type="EC" id="2.7.11.1" evidence="1"/>
<keyword evidence="4" id="KW-0547">Nucleotide-binding</keyword>
<dbReference type="PROSITE" id="PS50011">
    <property type="entry name" value="PROTEIN_KINASE_DOM"/>
    <property type="match status" value="1"/>
</dbReference>
<dbReference type="Gene3D" id="1.10.510.10">
    <property type="entry name" value="Transferase(Phosphotransferase) domain 1"/>
    <property type="match status" value="1"/>
</dbReference>
<evidence type="ECO:0000256" key="7">
    <source>
        <dbReference type="SAM" id="MobiDB-lite"/>
    </source>
</evidence>
<feature type="region of interest" description="Disordered" evidence="7">
    <location>
        <begin position="99"/>
        <end position="121"/>
    </location>
</feature>
<feature type="transmembrane region" description="Helical" evidence="8">
    <location>
        <begin position="61"/>
        <end position="84"/>
    </location>
</feature>
<dbReference type="GO" id="GO:0005737">
    <property type="term" value="C:cytoplasm"/>
    <property type="evidence" value="ECO:0007669"/>
    <property type="project" value="TreeGrafter"/>
</dbReference>
<dbReference type="EMBL" id="JAATJV010128765">
    <property type="protein sequence ID" value="MBZ3868891.1"/>
    <property type="molecule type" value="Genomic_DNA"/>
</dbReference>
<keyword evidence="5 10" id="KW-0418">Kinase</keyword>
<evidence type="ECO:0000256" key="3">
    <source>
        <dbReference type="ARBA" id="ARBA00022679"/>
    </source>
</evidence>
<gene>
    <name evidence="10" type="ORF">SUZIE_100205</name>
</gene>
<dbReference type="GO" id="GO:0035556">
    <property type="term" value="P:intracellular signal transduction"/>
    <property type="evidence" value="ECO:0007669"/>
    <property type="project" value="TreeGrafter"/>
</dbReference>
<evidence type="ECO:0000256" key="8">
    <source>
        <dbReference type="SAM" id="Phobius"/>
    </source>
</evidence>
<keyword evidence="2" id="KW-0723">Serine/threonine-protein kinase</keyword>
<keyword evidence="6" id="KW-0067">ATP-binding</keyword>
<protein>
    <recommendedName>
        <fullName evidence="1">non-specific serine/threonine protein kinase</fullName>
        <ecNumber evidence="1">2.7.11.1</ecNumber>
    </recommendedName>
</protein>
<accession>A0AA41SQ33</accession>
<keyword evidence="8" id="KW-1133">Transmembrane helix</keyword>
<sequence>MHRELKVESIFMDAQGDMKLCHYGLNHMFRTRERIHCLCAPSTLGHQISVFCEYKDLTVNIWSLGVLLYMMMMGCLPFQVTTFGELRKWVWKARSDIPTHMTPTAQKPHCKNADHDPSRGP</sequence>
<dbReference type="InterPro" id="IPR011009">
    <property type="entry name" value="Kinase-like_dom_sf"/>
</dbReference>
<organism evidence="10 11">
    <name type="scientific">Sciurus carolinensis</name>
    <name type="common">Eastern gray squirrel</name>
    <dbReference type="NCBI Taxonomy" id="30640"/>
    <lineage>
        <taxon>Eukaryota</taxon>
        <taxon>Metazoa</taxon>
        <taxon>Chordata</taxon>
        <taxon>Craniata</taxon>
        <taxon>Vertebrata</taxon>
        <taxon>Euteleostomi</taxon>
        <taxon>Mammalia</taxon>
        <taxon>Eutheria</taxon>
        <taxon>Euarchontoglires</taxon>
        <taxon>Glires</taxon>
        <taxon>Rodentia</taxon>
        <taxon>Sciuromorpha</taxon>
        <taxon>Sciuridae</taxon>
        <taxon>Sciurinae</taxon>
        <taxon>Sciurini</taxon>
        <taxon>Sciurus</taxon>
    </lineage>
</organism>
<evidence type="ECO:0000313" key="11">
    <source>
        <dbReference type="Proteomes" id="UP001166674"/>
    </source>
</evidence>
<evidence type="ECO:0000256" key="2">
    <source>
        <dbReference type="ARBA" id="ARBA00022527"/>
    </source>
</evidence>
<proteinExistence type="predicted"/>
<name>A0AA41SQ33_SCICA</name>
<comment type="caution">
    <text evidence="10">The sequence shown here is derived from an EMBL/GenBank/DDBJ whole genome shotgun (WGS) entry which is preliminary data.</text>
</comment>
<dbReference type="Pfam" id="PF00069">
    <property type="entry name" value="Pkinase"/>
    <property type="match status" value="1"/>
</dbReference>
<dbReference type="AlphaFoldDB" id="A0AA41SQ33"/>
<dbReference type="GO" id="GO:0004674">
    <property type="term" value="F:protein serine/threonine kinase activity"/>
    <property type="evidence" value="ECO:0007669"/>
    <property type="project" value="UniProtKB-KW"/>
</dbReference>
<feature type="compositionally biased region" description="Basic and acidic residues" evidence="7">
    <location>
        <begin position="111"/>
        <end position="121"/>
    </location>
</feature>
<reference evidence="10" key="1">
    <citation type="submission" date="2020-03" db="EMBL/GenBank/DDBJ databases">
        <title>Studies in the Genomics of Life Span.</title>
        <authorList>
            <person name="Glass D."/>
        </authorList>
    </citation>
    <scope>NUCLEOTIDE SEQUENCE</scope>
    <source>
        <strain evidence="10">SUZIE</strain>
        <tissue evidence="10">Muscle</tissue>
    </source>
</reference>
<feature type="domain" description="Protein kinase" evidence="9">
    <location>
        <begin position="1"/>
        <end position="121"/>
    </location>
</feature>
<evidence type="ECO:0000256" key="5">
    <source>
        <dbReference type="ARBA" id="ARBA00022777"/>
    </source>
</evidence>
<evidence type="ECO:0000256" key="4">
    <source>
        <dbReference type="ARBA" id="ARBA00022741"/>
    </source>
</evidence>